<organism evidence="6 7">
    <name type="scientific">Lysobacter antibioticus</name>
    <dbReference type="NCBI Taxonomy" id="84531"/>
    <lineage>
        <taxon>Bacteria</taxon>
        <taxon>Pseudomonadati</taxon>
        <taxon>Pseudomonadota</taxon>
        <taxon>Gammaproteobacteria</taxon>
        <taxon>Lysobacterales</taxon>
        <taxon>Lysobacteraceae</taxon>
        <taxon>Lysobacter</taxon>
    </lineage>
</organism>
<keyword evidence="4" id="KW-1133">Transmembrane helix</keyword>
<dbReference type="GO" id="GO:0030288">
    <property type="term" value="C:outer membrane-bounded periplasmic space"/>
    <property type="evidence" value="ECO:0007669"/>
    <property type="project" value="TreeGrafter"/>
</dbReference>
<dbReference type="Proteomes" id="UP000060787">
    <property type="component" value="Chromosome"/>
</dbReference>
<accession>A0A0S2F842</accession>
<protein>
    <submittedName>
        <fullName evidence="6">Lipopolysaccharide-assembly, LptC-related family protein</fullName>
    </submittedName>
</protein>
<dbReference type="InterPro" id="IPR010664">
    <property type="entry name" value="LipoPS_assembly_LptC-rel"/>
</dbReference>
<dbReference type="PANTHER" id="PTHR37481:SF1">
    <property type="entry name" value="LIPOPOLYSACCHARIDE EXPORT SYSTEM PROTEIN LPTC"/>
    <property type="match status" value="1"/>
</dbReference>
<dbReference type="GO" id="GO:0015221">
    <property type="term" value="F:lipopolysaccharide transmembrane transporter activity"/>
    <property type="evidence" value="ECO:0007669"/>
    <property type="project" value="InterPro"/>
</dbReference>
<dbReference type="PATRIC" id="fig|84531.8.peg.1598"/>
<dbReference type="GO" id="GO:0017089">
    <property type="term" value="F:glycolipid transfer activity"/>
    <property type="evidence" value="ECO:0007669"/>
    <property type="project" value="TreeGrafter"/>
</dbReference>
<dbReference type="STRING" id="84531.LA76x_1570"/>
<dbReference type="Gene3D" id="2.60.450.10">
    <property type="entry name" value="Lipopolysaccharide (LPS) transport protein A like domain"/>
    <property type="match status" value="1"/>
</dbReference>
<keyword evidence="3" id="KW-0812">Transmembrane</keyword>
<gene>
    <name evidence="6" type="ORF">LA76x_1570</name>
</gene>
<dbReference type="AlphaFoldDB" id="A0A0S2F842"/>
<evidence type="ECO:0000256" key="2">
    <source>
        <dbReference type="ARBA" id="ARBA00022519"/>
    </source>
</evidence>
<keyword evidence="1" id="KW-1003">Cell membrane</keyword>
<dbReference type="eggNOG" id="COG3117">
    <property type="taxonomic scope" value="Bacteria"/>
</dbReference>
<dbReference type="KEGG" id="lab:LA76x_1570"/>
<evidence type="ECO:0000256" key="5">
    <source>
        <dbReference type="ARBA" id="ARBA00023136"/>
    </source>
</evidence>
<dbReference type="NCBIfam" id="TIGR04409">
    <property type="entry name" value="LptC_YrbK"/>
    <property type="match status" value="1"/>
</dbReference>
<dbReference type="EMBL" id="CP011129">
    <property type="protein sequence ID" value="ALN79726.1"/>
    <property type="molecule type" value="Genomic_DNA"/>
</dbReference>
<evidence type="ECO:0000256" key="4">
    <source>
        <dbReference type="ARBA" id="ARBA00022989"/>
    </source>
</evidence>
<reference evidence="6 7" key="1">
    <citation type="journal article" date="2015" name="BMC Genomics">
        <title>Comparative genomics and metabolic profiling of the genus Lysobacter.</title>
        <authorList>
            <person name="de Bruijn I."/>
            <person name="Cheng X."/>
            <person name="de Jager V."/>
            <person name="Exposito R.G."/>
            <person name="Watrous J."/>
            <person name="Patel N."/>
            <person name="Postma J."/>
            <person name="Dorrestein P.C."/>
            <person name="Kobayashi D."/>
            <person name="Raaijmakers J.M."/>
        </authorList>
    </citation>
    <scope>NUCLEOTIDE SEQUENCE [LARGE SCALE GENOMIC DNA]</scope>
    <source>
        <strain evidence="6 7">76</strain>
    </source>
</reference>
<dbReference type="PANTHER" id="PTHR37481">
    <property type="entry name" value="LIPOPOLYSACCHARIDE EXPORT SYSTEM PROTEIN LPTC"/>
    <property type="match status" value="1"/>
</dbReference>
<dbReference type="Pfam" id="PF06835">
    <property type="entry name" value="LptC"/>
    <property type="match status" value="1"/>
</dbReference>
<evidence type="ECO:0000313" key="7">
    <source>
        <dbReference type="Proteomes" id="UP000060787"/>
    </source>
</evidence>
<evidence type="ECO:0000256" key="3">
    <source>
        <dbReference type="ARBA" id="ARBA00022692"/>
    </source>
</evidence>
<proteinExistence type="predicted"/>
<evidence type="ECO:0000256" key="1">
    <source>
        <dbReference type="ARBA" id="ARBA00022475"/>
    </source>
</evidence>
<keyword evidence="7" id="KW-1185">Reference proteome</keyword>
<dbReference type="InterPro" id="IPR026265">
    <property type="entry name" value="LptC"/>
</dbReference>
<dbReference type="RefSeq" id="WP_057917244.1">
    <property type="nucleotide sequence ID" value="NZ_CP011129.1"/>
</dbReference>
<keyword evidence="5" id="KW-0472">Membrane</keyword>
<sequence length="188" mass="20505">MSWRGMLTLILMAAAALSGWALWSQRDRNGGDGRTEARPDYVLNQFEAVVLNKEGKESFTLRAPKLTRDPDEKTLDVTTPLFLIPPKAGGNGGPWEVRSQRGWVSAEGDEVRLRGQVKADSTNTAGKAINISTEELNVFPDTNKATSAVPVRLIQPGTIMTGSGLQADLETKNVTIPNVKVRYEAKAR</sequence>
<dbReference type="InterPro" id="IPR052363">
    <property type="entry name" value="LPS_export_LptC"/>
</dbReference>
<name>A0A0S2F842_LYSAN</name>
<dbReference type="GO" id="GO:0005886">
    <property type="term" value="C:plasma membrane"/>
    <property type="evidence" value="ECO:0007669"/>
    <property type="project" value="InterPro"/>
</dbReference>
<evidence type="ECO:0000313" key="6">
    <source>
        <dbReference type="EMBL" id="ALN79726.1"/>
    </source>
</evidence>
<keyword evidence="2" id="KW-0997">Cell inner membrane</keyword>